<name>A0A6J7IJN7_9ZZZZ</name>
<protein>
    <submittedName>
        <fullName evidence="1">Unannotated protein</fullName>
    </submittedName>
</protein>
<organism evidence="1">
    <name type="scientific">freshwater metagenome</name>
    <dbReference type="NCBI Taxonomy" id="449393"/>
    <lineage>
        <taxon>unclassified sequences</taxon>
        <taxon>metagenomes</taxon>
        <taxon>ecological metagenomes</taxon>
    </lineage>
</organism>
<proteinExistence type="predicted"/>
<dbReference type="AlphaFoldDB" id="A0A6J7IJN7"/>
<gene>
    <name evidence="1" type="ORF">UFOPK3684_00959</name>
</gene>
<reference evidence="1" key="1">
    <citation type="submission" date="2020-05" db="EMBL/GenBank/DDBJ databases">
        <authorList>
            <person name="Chiriac C."/>
            <person name="Salcher M."/>
            <person name="Ghai R."/>
            <person name="Kavagutti S V."/>
        </authorList>
    </citation>
    <scope>NUCLEOTIDE SEQUENCE</scope>
</reference>
<sequence length="64" mass="6702">MISVPDVSPRSTNSTKSGHAIEVIFNWGAAAKASRYAADSMVAFVPITPIFPLRVAATARRAAG</sequence>
<evidence type="ECO:0000313" key="1">
    <source>
        <dbReference type="EMBL" id="CAB4931040.1"/>
    </source>
</evidence>
<dbReference type="EMBL" id="CAFBMZ010000067">
    <property type="protein sequence ID" value="CAB4931040.1"/>
    <property type="molecule type" value="Genomic_DNA"/>
</dbReference>
<accession>A0A6J7IJN7</accession>